<feature type="domain" description="Molybdopterin dinucleotide-binding" evidence="5">
    <location>
        <begin position="683"/>
        <end position="778"/>
    </location>
</feature>
<dbReference type="InterPro" id="IPR050123">
    <property type="entry name" value="Prok_molybdopt-oxidoreductase"/>
</dbReference>
<keyword evidence="3" id="KW-0411">Iron-sulfur</keyword>
<dbReference type="GO" id="GO:0043546">
    <property type="term" value="F:molybdopterin cofactor binding"/>
    <property type="evidence" value="ECO:0007669"/>
    <property type="project" value="InterPro"/>
</dbReference>
<reference evidence="6 7" key="1">
    <citation type="submission" date="2013-12" db="EMBL/GenBank/DDBJ databases">
        <authorList>
            <person name="Stott M."/>
        </authorList>
    </citation>
    <scope>NUCLEOTIDE SEQUENCE [LARGE SCALE GENOMIC DNA]</scope>
    <source>
        <strain evidence="6 7">K22</strain>
    </source>
</reference>
<dbReference type="NCBIfam" id="TIGR01701">
    <property type="entry name" value="Fdhalpha-like"/>
    <property type="match status" value="1"/>
</dbReference>
<keyword evidence="7" id="KW-1185">Reference proteome</keyword>
<keyword evidence="1" id="KW-0479">Metal-binding</keyword>
<name>A0A0B6WVF1_9BACT</name>
<dbReference type="STRING" id="454194.PYK22_01064"/>
<dbReference type="PIRSF" id="PIRSF000144">
    <property type="entry name" value="CbbBc"/>
    <property type="match status" value="1"/>
</dbReference>
<dbReference type="GO" id="GO:0045333">
    <property type="term" value="P:cellular respiration"/>
    <property type="evidence" value="ECO:0007669"/>
    <property type="project" value="UniProtKB-ARBA"/>
</dbReference>
<organism evidence="6 7">
    <name type="scientific">Pyrinomonas methylaliphatogenes</name>
    <dbReference type="NCBI Taxonomy" id="454194"/>
    <lineage>
        <taxon>Bacteria</taxon>
        <taxon>Pseudomonadati</taxon>
        <taxon>Acidobacteriota</taxon>
        <taxon>Blastocatellia</taxon>
        <taxon>Blastocatellales</taxon>
        <taxon>Pyrinomonadaceae</taxon>
        <taxon>Pyrinomonas</taxon>
    </lineage>
</organism>
<proteinExistence type="predicted"/>
<dbReference type="PANTHER" id="PTHR43105">
    <property type="entry name" value="RESPIRATORY NITRATE REDUCTASE"/>
    <property type="match status" value="1"/>
</dbReference>
<dbReference type="Pfam" id="PF00384">
    <property type="entry name" value="Molybdopterin"/>
    <property type="match status" value="1"/>
</dbReference>
<evidence type="ECO:0000259" key="5">
    <source>
        <dbReference type="Pfam" id="PF01568"/>
    </source>
</evidence>
<reference evidence="6 7" key="2">
    <citation type="submission" date="2015-01" db="EMBL/GenBank/DDBJ databases">
        <title>Complete genome sequence of Pyrinomonas methylaliphatogenes type strain K22T.</title>
        <authorList>
            <person name="Lee K.C.Y."/>
            <person name="Power J.F."/>
            <person name="Dunfield P.F."/>
            <person name="Morgan X.C."/>
            <person name="Huttenhower C."/>
            <person name="Stott M.B."/>
        </authorList>
    </citation>
    <scope>NUCLEOTIDE SEQUENCE [LARGE SCALE GENOMIC DNA]</scope>
    <source>
        <strain evidence="6 7">K22</strain>
    </source>
</reference>
<gene>
    <name evidence="6" type="ORF">PYK22_01064</name>
</gene>
<dbReference type="InterPro" id="IPR009010">
    <property type="entry name" value="Asp_de-COase-like_dom_sf"/>
</dbReference>
<dbReference type="AlphaFoldDB" id="A0A0B6WVF1"/>
<evidence type="ECO:0000256" key="3">
    <source>
        <dbReference type="ARBA" id="ARBA00023014"/>
    </source>
</evidence>
<dbReference type="PANTHER" id="PTHR43105:SF4">
    <property type="entry name" value="PROTEIN YDEP"/>
    <property type="match status" value="1"/>
</dbReference>
<evidence type="ECO:0000256" key="1">
    <source>
        <dbReference type="ARBA" id="ARBA00022723"/>
    </source>
</evidence>
<dbReference type="SUPFAM" id="SSF53706">
    <property type="entry name" value="Formate dehydrogenase/DMSO reductase, domains 1-3"/>
    <property type="match status" value="1"/>
</dbReference>
<dbReference type="Gene3D" id="3.40.50.740">
    <property type="match status" value="1"/>
</dbReference>
<dbReference type="Gene3D" id="3.40.228.10">
    <property type="entry name" value="Dimethylsulfoxide Reductase, domain 2"/>
    <property type="match status" value="1"/>
</dbReference>
<dbReference type="GO" id="GO:0016020">
    <property type="term" value="C:membrane"/>
    <property type="evidence" value="ECO:0007669"/>
    <property type="project" value="TreeGrafter"/>
</dbReference>
<dbReference type="Proteomes" id="UP000031518">
    <property type="component" value="Unassembled WGS sequence"/>
</dbReference>
<dbReference type="SUPFAM" id="SSF50692">
    <property type="entry name" value="ADC-like"/>
    <property type="match status" value="1"/>
</dbReference>
<dbReference type="EMBL" id="CBXV010000004">
    <property type="protein sequence ID" value="CDM65066.1"/>
    <property type="molecule type" value="Genomic_DNA"/>
</dbReference>
<sequence length="803" mass="90335">MDDEGRSSSLMTLWRAMWTFGREALRAPSPIDPARQLKRGWQPEFWASRVPLRQTHNLGEIFRTLWENRDNLDYAWRILTHGVCDGCALGTTGMRDWTMKNIHLCNVRLRLLRLNTMPPLDARSLEDIEKLCPLRSRDLRGLGRLPYPFIRRRGERGFRRIGWDEALESIAGRIRRTDPNRTYFYMTSRGEPNENYYAFQKAVRAIGTNNIDNAARICHSPSTFALKAALGVAATTCSYRDLIGTDLVIFLGSNVANNQPVMMKYLFYAKKAGTKVVVVNPYREPAMDVYYVPSDPESALFGTRMTDRFFQIKPGGDIAFLTGVAKHMLDHDRINRLDQRRSESANGDWIDLRFIEEHTVGFEDFVRHVEAASWEALERESGASREEMRALAELIGRARTGVFVWGMGITQHACGEDNVHAIINLALLKGFVGRRGCGLMPIRGHSGVQGGAEMGAYATAFPGGLPINAESARKFSELWGFPVPDQPGLTVPEMLDAALDGKIDVLFSVGGSFNEVMPDPKLVERALERIPLRVHFDIALSSQMLLDPAEEVILLPAATRYEMPGGVTETSTERRVIFSPEIPGPRVGEARPEWEVYMELARRVRPEWADRLTFADTTAIREEIARAIPLYAEIRNLRREGDSFQYGGPLLCAGWKFPTPDGKAHFKALTVAERQLAADQFLVVTRRGKQFNSIVHEDTDPINDLPRDAVLIHPDDLARLNLTEGMKVELVNEHGVFCGRVFAAPVSRGTLQIYWPEGNVLVDPTSRSPLARIPAYKDIIATLRPVPVQEGAKEEIYEPVVRP</sequence>
<dbReference type="Pfam" id="PF01568">
    <property type="entry name" value="Molydop_binding"/>
    <property type="match status" value="1"/>
</dbReference>
<dbReference type="InterPro" id="IPR010046">
    <property type="entry name" value="Mopterin_OxRdtse_a_bac"/>
</dbReference>
<dbReference type="Gene3D" id="2.40.40.20">
    <property type="match status" value="1"/>
</dbReference>
<evidence type="ECO:0000313" key="6">
    <source>
        <dbReference type="EMBL" id="CDM65066.1"/>
    </source>
</evidence>
<evidence type="ECO:0000313" key="7">
    <source>
        <dbReference type="Proteomes" id="UP000031518"/>
    </source>
</evidence>
<evidence type="ECO:0000256" key="2">
    <source>
        <dbReference type="ARBA" id="ARBA00023004"/>
    </source>
</evidence>
<keyword evidence="2" id="KW-0408">Iron</keyword>
<accession>A0A0B6WVF1</accession>
<dbReference type="GO" id="GO:0030151">
    <property type="term" value="F:molybdenum ion binding"/>
    <property type="evidence" value="ECO:0007669"/>
    <property type="project" value="InterPro"/>
</dbReference>
<dbReference type="InterPro" id="IPR006656">
    <property type="entry name" value="Mopterin_OxRdtase"/>
</dbReference>
<evidence type="ECO:0000259" key="4">
    <source>
        <dbReference type="Pfam" id="PF00384"/>
    </source>
</evidence>
<dbReference type="GO" id="GO:0008863">
    <property type="term" value="F:formate dehydrogenase (NAD+) activity"/>
    <property type="evidence" value="ECO:0007669"/>
    <property type="project" value="InterPro"/>
</dbReference>
<feature type="domain" description="Molybdopterin oxidoreductase" evidence="4">
    <location>
        <begin position="144"/>
        <end position="602"/>
    </location>
</feature>
<dbReference type="GO" id="GO:0051539">
    <property type="term" value="F:4 iron, 4 sulfur cluster binding"/>
    <property type="evidence" value="ECO:0007669"/>
    <property type="project" value="InterPro"/>
</dbReference>
<protein>
    <submittedName>
        <fullName evidence="6">Molybdopterin-dependent oxidoreductase alpha subunit</fullName>
    </submittedName>
</protein>
<dbReference type="InterPro" id="IPR006657">
    <property type="entry name" value="MoPterin_dinucl-bd_dom"/>
</dbReference>